<name>A0A848KWZ3_9ACTN</name>
<reference evidence="1 2" key="1">
    <citation type="submission" date="2020-04" db="EMBL/GenBank/DDBJ databases">
        <title>Gordonia sp. nov. TBRC 11910.</title>
        <authorList>
            <person name="Suriyachadkun C."/>
        </authorList>
    </citation>
    <scope>NUCLEOTIDE SEQUENCE [LARGE SCALE GENOMIC DNA]</scope>
    <source>
        <strain evidence="1 2">TBRC 11910</strain>
    </source>
</reference>
<protein>
    <submittedName>
        <fullName evidence="1">Uncharacterized protein</fullName>
    </submittedName>
</protein>
<keyword evidence="2" id="KW-1185">Reference proteome</keyword>
<dbReference type="EMBL" id="JABBNB010000007">
    <property type="protein sequence ID" value="NMO01385.1"/>
    <property type="molecule type" value="Genomic_DNA"/>
</dbReference>
<sequence>MADPDWPMGFWGLIEGRDDPTFIWELTPTPSPTWAMTEEQEQAWWDAETTSTEDKAREFFFDEPLGEQYREVFARTTIRVGYRLSVAAMQRGYDPDLAWDLWFFDYLGEYLRTAPAQFDEEFDRDFVAAGGRINTAIGRGPFTPPLTISTLPSKH</sequence>
<dbReference type="Proteomes" id="UP000550729">
    <property type="component" value="Unassembled WGS sequence"/>
</dbReference>
<evidence type="ECO:0000313" key="1">
    <source>
        <dbReference type="EMBL" id="NMO01385.1"/>
    </source>
</evidence>
<evidence type="ECO:0000313" key="2">
    <source>
        <dbReference type="Proteomes" id="UP000550729"/>
    </source>
</evidence>
<gene>
    <name evidence="1" type="ORF">HH308_09175</name>
</gene>
<comment type="caution">
    <text evidence="1">The sequence shown here is derived from an EMBL/GenBank/DDBJ whole genome shotgun (WGS) entry which is preliminary data.</text>
</comment>
<accession>A0A848KWZ3</accession>
<dbReference type="RefSeq" id="WP_170193878.1">
    <property type="nucleotide sequence ID" value="NZ_JABBNB010000007.1"/>
</dbReference>
<proteinExistence type="predicted"/>
<dbReference type="AlphaFoldDB" id="A0A848KWZ3"/>
<organism evidence="1 2">
    <name type="scientific">Gordonia asplenii</name>
    <dbReference type="NCBI Taxonomy" id="2725283"/>
    <lineage>
        <taxon>Bacteria</taxon>
        <taxon>Bacillati</taxon>
        <taxon>Actinomycetota</taxon>
        <taxon>Actinomycetes</taxon>
        <taxon>Mycobacteriales</taxon>
        <taxon>Gordoniaceae</taxon>
        <taxon>Gordonia</taxon>
    </lineage>
</organism>